<feature type="region of interest" description="Disordered" evidence="1">
    <location>
        <begin position="451"/>
        <end position="503"/>
    </location>
</feature>
<dbReference type="Proteomes" id="UP000479190">
    <property type="component" value="Unassembled WGS sequence"/>
</dbReference>
<feature type="compositionally biased region" description="Basic and acidic residues" evidence="1">
    <location>
        <begin position="477"/>
        <end position="503"/>
    </location>
</feature>
<protein>
    <submittedName>
        <fullName evidence="2">Uncharacterized protein</fullName>
    </submittedName>
</protein>
<reference evidence="2 3" key="1">
    <citation type="submission" date="2020-02" db="EMBL/GenBank/DDBJ databases">
        <authorList>
            <person name="Ferguson B K."/>
        </authorList>
    </citation>
    <scope>NUCLEOTIDE SEQUENCE [LARGE SCALE GENOMIC DNA]</scope>
</reference>
<evidence type="ECO:0000313" key="3">
    <source>
        <dbReference type="Proteomes" id="UP000479190"/>
    </source>
</evidence>
<sequence length="503" mass="55440">MAAAHTCCRRGLHNSRARKAKILAERNGRDTTLAKQPAKDKAVFAIFLCTVTREIASRVGRPVACPMMKASRFRCVAASASHTLHKRALLHACAHSHQCALRRKSLVTIIARDILSLVSFQLPSLLRLVSRSVFKISNLGSRGAPASVPTEVSCNAENGVIGSWLHETRLASRRTRKNGPLRTGFWNHADSSECVPVDEQRRFCDDIDGGSGGSTASSSSAVATAFQSTSSTSSIEMNDDLFLRFHVDDLTYHEWRNLARNENRVCVLAILTAHPALYVPSDDTADPARPVYVRGRQTGPEESSVLRGPGDEVVHPCGPGPRVRVSVSIELIYYSTFRAGPRATTQLACPPSVIVSVRASAQMLERDDQVYQRTLRAAQRDEITRSVAEWVNALTDEQVSAELQQRSLIVSPEKEINRDRLLRALCYSVDKHCSMQWDTTRDGTLPVFMPATSITPSKGAIKRPSATDKQTNKSRKSPKDRSRSEDTHANIHLTRGDPEAERA</sequence>
<keyword evidence="3" id="KW-1185">Reference proteome</keyword>
<dbReference type="AlphaFoldDB" id="A0A6H5J1C9"/>
<evidence type="ECO:0000313" key="2">
    <source>
        <dbReference type="EMBL" id="CAB0042107.1"/>
    </source>
</evidence>
<proteinExistence type="predicted"/>
<dbReference type="EMBL" id="CADCXV010001156">
    <property type="protein sequence ID" value="CAB0042107.1"/>
    <property type="molecule type" value="Genomic_DNA"/>
</dbReference>
<accession>A0A6H5J1C9</accession>
<gene>
    <name evidence="2" type="ORF">TBRA_LOCUS13748</name>
</gene>
<evidence type="ECO:0000256" key="1">
    <source>
        <dbReference type="SAM" id="MobiDB-lite"/>
    </source>
</evidence>
<name>A0A6H5J1C9_9HYME</name>
<organism evidence="2 3">
    <name type="scientific">Trichogramma brassicae</name>
    <dbReference type="NCBI Taxonomy" id="86971"/>
    <lineage>
        <taxon>Eukaryota</taxon>
        <taxon>Metazoa</taxon>
        <taxon>Ecdysozoa</taxon>
        <taxon>Arthropoda</taxon>
        <taxon>Hexapoda</taxon>
        <taxon>Insecta</taxon>
        <taxon>Pterygota</taxon>
        <taxon>Neoptera</taxon>
        <taxon>Endopterygota</taxon>
        <taxon>Hymenoptera</taxon>
        <taxon>Apocrita</taxon>
        <taxon>Proctotrupomorpha</taxon>
        <taxon>Chalcidoidea</taxon>
        <taxon>Trichogrammatidae</taxon>
        <taxon>Trichogramma</taxon>
    </lineage>
</organism>